<accession>A0ABU7WSC3</accession>
<feature type="transmembrane region" description="Helical" evidence="1">
    <location>
        <begin position="47"/>
        <end position="64"/>
    </location>
</feature>
<dbReference type="EMBL" id="JAVFKM010000005">
    <property type="protein sequence ID" value="MEF3114034.1"/>
    <property type="molecule type" value="Genomic_DNA"/>
</dbReference>
<reference evidence="2 3" key="1">
    <citation type="submission" date="2023-08" db="EMBL/GenBank/DDBJ databases">
        <authorList>
            <person name="Sharma P."/>
            <person name="Verma V."/>
            <person name="Mohan M.K."/>
            <person name="Dubey A.K."/>
        </authorList>
    </citation>
    <scope>NUCLEOTIDE SEQUENCE [LARGE SCALE GENOMIC DNA]</scope>
    <source>
        <strain evidence="2 3">ADP4</strain>
    </source>
</reference>
<protein>
    <submittedName>
        <fullName evidence="2">Uncharacterized protein</fullName>
    </submittedName>
</protein>
<sequence>MREFGGFVMLVGFVVMLIGTAMFGMELLRVVQSAVETGRTGDFPPNMFKWFGLGIIGAVLYELGKITRG</sequence>
<evidence type="ECO:0000256" key="1">
    <source>
        <dbReference type="SAM" id="Phobius"/>
    </source>
</evidence>
<keyword evidence="1" id="KW-1133">Transmembrane helix</keyword>
<keyword evidence="3" id="KW-1185">Reference proteome</keyword>
<proteinExistence type="predicted"/>
<comment type="caution">
    <text evidence="2">The sequence shown here is derived from an EMBL/GenBank/DDBJ whole genome shotgun (WGS) entry which is preliminary data.</text>
</comment>
<dbReference type="Proteomes" id="UP001348265">
    <property type="component" value="Unassembled WGS sequence"/>
</dbReference>
<feature type="transmembrane region" description="Helical" evidence="1">
    <location>
        <begin position="7"/>
        <end position="27"/>
    </location>
</feature>
<keyword evidence="1" id="KW-0812">Transmembrane</keyword>
<keyword evidence="1" id="KW-0472">Membrane</keyword>
<dbReference type="RefSeq" id="WP_031006548.1">
    <property type="nucleotide sequence ID" value="NZ_JAVFKM010000005.1"/>
</dbReference>
<name>A0ABU7WSC3_9ACTN</name>
<evidence type="ECO:0000313" key="3">
    <source>
        <dbReference type="Proteomes" id="UP001348265"/>
    </source>
</evidence>
<evidence type="ECO:0000313" key="2">
    <source>
        <dbReference type="EMBL" id="MEF3114034.1"/>
    </source>
</evidence>
<organism evidence="2 3">
    <name type="scientific">Streptomyces chrestomyceticus</name>
    <dbReference type="NCBI Taxonomy" id="68185"/>
    <lineage>
        <taxon>Bacteria</taxon>
        <taxon>Bacillati</taxon>
        <taxon>Actinomycetota</taxon>
        <taxon>Actinomycetes</taxon>
        <taxon>Kitasatosporales</taxon>
        <taxon>Streptomycetaceae</taxon>
        <taxon>Streptomyces</taxon>
    </lineage>
</organism>
<gene>
    <name evidence="2" type="ORF">RB636_12640</name>
</gene>